<dbReference type="EMBL" id="WTPX01000103">
    <property type="protein sequence ID" value="NNJ26861.1"/>
    <property type="molecule type" value="Genomic_DNA"/>
</dbReference>
<dbReference type="RefSeq" id="WP_171188305.1">
    <property type="nucleotide sequence ID" value="NZ_WTPX01000103.1"/>
</dbReference>
<keyword evidence="2" id="KW-0732">Signal</keyword>
<feature type="chain" id="PRO_5047386636" description="Porin" evidence="2">
    <location>
        <begin position="32"/>
        <end position="438"/>
    </location>
</feature>
<protein>
    <recommendedName>
        <fullName evidence="5">Porin</fullName>
    </recommendedName>
</protein>
<feature type="region of interest" description="Disordered" evidence="1">
    <location>
        <begin position="59"/>
        <end position="78"/>
    </location>
</feature>
<organism evidence="3 4">
    <name type="scientific">Alienimonas chondri</name>
    <dbReference type="NCBI Taxonomy" id="2681879"/>
    <lineage>
        <taxon>Bacteria</taxon>
        <taxon>Pseudomonadati</taxon>
        <taxon>Planctomycetota</taxon>
        <taxon>Planctomycetia</taxon>
        <taxon>Planctomycetales</taxon>
        <taxon>Planctomycetaceae</taxon>
        <taxon>Alienimonas</taxon>
    </lineage>
</organism>
<name>A0ABX1VFS1_9PLAN</name>
<keyword evidence="4" id="KW-1185">Reference proteome</keyword>
<dbReference type="Proteomes" id="UP000609651">
    <property type="component" value="Unassembled WGS sequence"/>
</dbReference>
<accession>A0ABX1VFS1</accession>
<sequence length="438" mass="46491">MLPPLNRHASRLRRAAAFGVVACGIATPALAQQYCPPAPCPPAYNPCPPGVIYPVTPAPPGQATMTPDAPAPAPAPGNVVDPVSPQPPSNLLPETFNPNAQPAQQNFAAASNPLAGRSGLAAAGGGVGDPGYIDPAVVASRFRLRYSGAHDGDSDRGEFLYGAYDTPALQATLPPGTPGQFFGVGNPNNVAATAGQTVAGPPGPVRPVIDGFDYREISAYLELEVVDGVSGFIEVPWRDVSGYDQFRDQGFEDDGLADINAGVRVSLYDDCDSALTFQMLVQTNTGDPDFGLGNGVLFVVPGLMFQQSLTDDLHLFGEAQYYVDAGNGTEFNGVDYTSDVLRFGLGAALDLVETRTSNLQLLNEFVGWTFHDGLQSEFNENTRQFNIVSADGETIVNYKVGLRQTFGRQSIYAGYGVALTDDVLYDDIIRLEYSVLLD</sequence>
<evidence type="ECO:0000313" key="4">
    <source>
        <dbReference type="Proteomes" id="UP000609651"/>
    </source>
</evidence>
<gene>
    <name evidence="3" type="ORF">LzC2_29560</name>
</gene>
<evidence type="ECO:0008006" key="5">
    <source>
        <dbReference type="Google" id="ProtNLM"/>
    </source>
</evidence>
<comment type="caution">
    <text evidence="3">The sequence shown here is derived from an EMBL/GenBank/DDBJ whole genome shotgun (WGS) entry which is preliminary data.</text>
</comment>
<feature type="signal peptide" evidence="2">
    <location>
        <begin position="1"/>
        <end position="31"/>
    </location>
</feature>
<reference evidence="3 4" key="1">
    <citation type="journal article" date="2020" name="Syst. Appl. Microbiol.">
        <title>Alienimonas chondri sp. nov., a novel planctomycete isolated from the biofilm of the red alga Chondrus crispus.</title>
        <authorList>
            <person name="Vitorino I."/>
            <person name="Albuquerque L."/>
            <person name="Wiegand S."/>
            <person name="Kallscheuer N."/>
            <person name="da Costa M.S."/>
            <person name="Lobo-da-Cunha A."/>
            <person name="Jogler C."/>
            <person name="Lage O.M."/>
        </authorList>
    </citation>
    <scope>NUCLEOTIDE SEQUENCE [LARGE SCALE GENOMIC DNA]</scope>
    <source>
        <strain evidence="3 4">LzC2</strain>
    </source>
</reference>
<evidence type="ECO:0000256" key="2">
    <source>
        <dbReference type="SAM" id="SignalP"/>
    </source>
</evidence>
<proteinExistence type="predicted"/>
<evidence type="ECO:0000256" key="1">
    <source>
        <dbReference type="SAM" id="MobiDB-lite"/>
    </source>
</evidence>
<evidence type="ECO:0000313" key="3">
    <source>
        <dbReference type="EMBL" id="NNJ26861.1"/>
    </source>
</evidence>